<evidence type="ECO:0000256" key="2">
    <source>
        <dbReference type="ARBA" id="ARBA00013194"/>
    </source>
</evidence>
<dbReference type="Gene3D" id="2.60.200.20">
    <property type="match status" value="1"/>
</dbReference>
<dbReference type="InterPro" id="IPR046357">
    <property type="entry name" value="PPIase_dom_sf"/>
</dbReference>
<feature type="domain" description="PPIase FKBP-type" evidence="8">
    <location>
        <begin position="295"/>
        <end position="333"/>
    </location>
</feature>
<evidence type="ECO:0000256" key="6">
    <source>
        <dbReference type="SAM" id="MobiDB-lite"/>
    </source>
</evidence>
<proteinExistence type="predicted"/>
<evidence type="ECO:0000313" key="9">
    <source>
        <dbReference type="EMBL" id="CEM20671.1"/>
    </source>
</evidence>
<keyword evidence="3 5" id="KW-0697">Rotamase</keyword>
<sequence>MASVEHPGEVSSAKSRGELSASEVLLGETAVVILEALNTGKKLVLPVSELYQGEKTVGRRQDNDFMLSAEHISCLHCKFQWTVDERVSGTGDVLRNLELLLIDESSNGTFVDNNRIPKGKPVRLGDGQTVSFAKQKCFDDGGNCDPIRVHVKVQRFATPLPPDNVSEFVVNAPSPMHLGGPGGFLGAPSAASAAASGSLVTSTERGKSLRPAVEEDDEEGSEEPHSDSLKPEERDDHEMDHPLEQREHEEEETYDICGDGTVMKTVLVKGTVAESPSVDQEVTVNYVGRLRDIQGEKCRVILAPGKAYGARGAGDKIPPNCTLEFEIELVSWINEEDMSPNLDGSLLMMKTKAGEGWQHPRDLSRVKLQYVMKVREGQEGGEEQTTTIRDTYAEGAPHEFVLDDADDLPIAGFDCVVRRMKKGQEGDLIIAGDSEFAFRSGDEHFGKDVSLSTRDCAGGGGDLEDFGDEDGTLSAALEKNKYAKKAQRVQLGRSHLNKILSREEILKQVEAAAEANGIILPHRLELLDDRILSQPPPGHVVVMKQTGSESEETEFFYMPLQLPPTRLLNTATGIGTSHSLTKIPIHAKHVESGKDPTEKGIGTFSRTNSTGADRRRMCMGGDVRVGDDEGGSAYDGGGRAPDRESCRRSLEPPQVSSEGAL</sequence>
<comment type="catalytic activity">
    <reaction evidence="1 5">
        <text>[protein]-peptidylproline (omega=180) = [protein]-peptidylproline (omega=0)</text>
        <dbReference type="Rhea" id="RHEA:16237"/>
        <dbReference type="Rhea" id="RHEA-COMP:10747"/>
        <dbReference type="Rhea" id="RHEA-COMP:10748"/>
        <dbReference type="ChEBI" id="CHEBI:83833"/>
        <dbReference type="ChEBI" id="CHEBI:83834"/>
        <dbReference type="EC" id="5.2.1.8"/>
    </reaction>
</comment>
<dbReference type="InterPro" id="IPR050689">
    <property type="entry name" value="FKBP-type_PPIase"/>
</dbReference>
<keyword evidence="4 5" id="KW-0413">Isomerase</keyword>
<dbReference type="GO" id="GO:0003755">
    <property type="term" value="F:peptidyl-prolyl cis-trans isomerase activity"/>
    <property type="evidence" value="ECO:0007669"/>
    <property type="project" value="UniProtKB-KW"/>
</dbReference>
<feature type="compositionally biased region" description="Basic and acidic residues" evidence="6">
    <location>
        <begin position="640"/>
        <end position="650"/>
    </location>
</feature>
<reference evidence="9" key="1">
    <citation type="submission" date="2014-11" db="EMBL/GenBank/DDBJ databases">
        <authorList>
            <person name="Otto D Thomas"/>
            <person name="Naeem Raeece"/>
        </authorList>
    </citation>
    <scope>NUCLEOTIDE SEQUENCE</scope>
</reference>
<evidence type="ECO:0000259" key="7">
    <source>
        <dbReference type="PROSITE" id="PS50006"/>
    </source>
</evidence>
<evidence type="ECO:0000256" key="4">
    <source>
        <dbReference type="ARBA" id="ARBA00023235"/>
    </source>
</evidence>
<gene>
    <name evidence="9" type="ORF">Cvel_19444</name>
</gene>
<dbReference type="EC" id="5.2.1.8" evidence="2 5"/>
<dbReference type="PROSITE" id="PS50006">
    <property type="entry name" value="FHA_DOMAIN"/>
    <property type="match status" value="1"/>
</dbReference>
<dbReference type="VEuPathDB" id="CryptoDB:Cvel_19444"/>
<dbReference type="SUPFAM" id="SSF49879">
    <property type="entry name" value="SMAD/FHA domain"/>
    <property type="match status" value="1"/>
</dbReference>
<dbReference type="Pfam" id="PF00498">
    <property type="entry name" value="FHA"/>
    <property type="match status" value="1"/>
</dbReference>
<protein>
    <recommendedName>
        <fullName evidence="2 5">peptidylprolyl isomerase</fullName>
        <ecNumber evidence="2 5">5.2.1.8</ecNumber>
    </recommendedName>
</protein>
<dbReference type="Pfam" id="PF00254">
    <property type="entry name" value="FKBP_C"/>
    <property type="match status" value="2"/>
</dbReference>
<dbReference type="InterPro" id="IPR008984">
    <property type="entry name" value="SMAD_FHA_dom_sf"/>
</dbReference>
<accession>A0A0G4FZH0</accession>
<dbReference type="SMART" id="SM00240">
    <property type="entry name" value="FHA"/>
    <property type="match status" value="1"/>
</dbReference>
<dbReference type="PANTHER" id="PTHR10516:SF443">
    <property type="entry name" value="FK506-BINDING PROTEIN 59-RELATED"/>
    <property type="match status" value="1"/>
</dbReference>
<dbReference type="SUPFAM" id="SSF54534">
    <property type="entry name" value="FKBP-like"/>
    <property type="match status" value="2"/>
</dbReference>
<dbReference type="Gene3D" id="3.10.50.40">
    <property type="match status" value="3"/>
</dbReference>
<dbReference type="InterPro" id="IPR000253">
    <property type="entry name" value="FHA_dom"/>
</dbReference>
<feature type="region of interest" description="Disordered" evidence="6">
    <location>
        <begin position="196"/>
        <end position="255"/>
    </location>
</feature>
<dbReference type="InterPro" id="IPR001179">
    <property type="entry name" value="PPIase_FKBP_dom"/>
</dbReference>
<name>A0A0G4FZH0_9ALVE</name>
<dbReference type="PROSITE" id="PS50059">
    <property type="entry name" value="FKBP_PPIASE"/>
    <property type="match status" value="1"/>
</dbReference>
<evidence type="ECO:0000256" key="5">
    <source>
        <dbReference type="PROSITE-ProRule" id="PRU00277"/>
    </source>
</evidence>
<evidence type="ECO:0000256" key="1">
    <source>
        <dbReference type="ARBA" id="ARBA00000971"/>
    </source>
</evidence>
<dbReference type="AlphaFoldDB" id="A0A0G4FZH0"/>
<dbReference type="PANTHER" id="PTHR10516">
    <property type="entry name" value="PEPTIDYL-PROLYL CIS-TRANS ISOMERASE"/>
    <property type="match status" value="1"/>
</dbReference>
<feature type="compositionally biased region" description="Basic and acidic residues" evidence="6">
    <location>
        <begin position="222"/>
        <end position="248"/>
    </location>
</feature>
<dbReference type="EMBL" id="CDMZ01000747">
    <property type="protein sequence ID" value="CEM20671.1"/>
    <property type="molecule type" value="Genomic_DNA"/>
</dbReference>
<evidence type="ECO:0000259" key="8">
    <source>
        <dbReference type="PROSITE" id="PS50059"/>
    </source>
</evidence>
<organism evidence="9">
    <name type="scientific">Chromera velia CCMP2878</name>
    <dbReference type="NCBI Taxonomy" id="1169474"/>
    <lineage>
        <taxon>Eukaryota</taxon>
        <taxon>Sar</taxon>
        <taxon>Alveolata</taxon>
        <taxon>Colpodellida</taxon>
        <taxon>Chromeraceae</taxon>
        <taxon>Chromera</taxon>
    </lineage>
</organism>
<evidence type="ECO:0000256" key="3">
    <source>
        <dbReference type="ARBA" id="ARBA00023110"/>
    </source>
</evidence>
<feature type="domain" description="FHA" evidence="7">
    <location>
        <begin position="55"/>
        <end position="116"/>
    </location>
</feature>
<feature type="region of interest" description="Disordered" evidence="6">
    <location>
        <begin position="592"/>
        <end position="661"/>
    </location>
</feature>